<name>A0A859QKV7_9HYPH</name>
<dbReference type="NCBIfam" id="TIGR03082">
    <property type="entry name" value="Gneg_AbrB_dup"/>
    <property type="match status" value="1"/>
</dbReference>
<reference evidence="1 2" key="1">
    <citation type="submission" date="2019-06" db="EMBL/GenBank/DDBJ databases">
        <title>Complete genome sequence of Ensifer mexicanus ITTG R7 isolated from nodules of Acacia angustissima (Mill.) Kuntze.</title>
        <authorList>
            <person name="Rincon-Rosales R."/>
            <person name="Rogel M.A."/>
            <person name="Guerrero G."/>
            <person name="Rincon-Molina C.I."/>
            <person name="Lopez-Lopez A."/>
            <person name="Martinez-Romero E."/>
        </authorList>
    </citation>
    <scope>NUCLEOTIDE SEQUENCE [LARGE SCALE GENOMIC DNA]</scope>
    <source>
        <strain evidence="1 2">ITTG R7</strain>
        <plasmid evidence="2">pemeittgr7c</plasmid>
    </source>
</reference>
<dbReference type="EMBL" id="CP041241">
    <property type="protein sequence ID" value="QLL65684.1"/>
    <property type="molecule type" value="Genomic_DNA"/>
</dbReference>
<proteinExistence type="predicted"/>
<keyword evidence="2" id="KW-1185">Reference proteome</keyword>
<dbReference type="GO" id="GO:0010468">
    <property type="term" value="P:regulation of gene expression"/>
    <property type="evidence" value="ECO:0007669"/>
    <property type="project" value="InterPro"/>
</dbReference>
<dbReference type="Pfam" id="PF05145">
    <property type="entry name" value="AbrB"/>
    <property type="match status" value="1"/>
</dbReference>
<protein>
    <submittedName>
        <fullName evidence="1">AbrB family transcriptional regulator</fullName>
    </submittedName>
</protein>
<geneLocation type="plasmid" evidence="2">
    <name>pemeittgr7c</name>
</geneLocation>
<dbReference type="PIRSF" id="PIRSF038991">
    <property type="entry name" value="Protein_AbrB"/>
    <property type="match status" value="1"/>
</dbReference>
<dbReference type="InterPro" id="IPR017516">
    <property type="entry name" value="AbrB_dup"/>
</dbReference>
<gene>
    <name evidence="1" type="ORF">FKV68_30830</name>
</gene>
<evidence type="ECO:0000313" key="2">
    <source>
        <dbReference type="Proteomes" id="UP000510721"/>
    </source>
</evidence>
<dbReference type="InterPro" id="IPR007820">
    <property type="entry name" value="AbrB_fam"/>
</dbReference>
<dbReference type="KEGG" id="emx:FKV68_30830"/>
<dbReference type="PANTHER" id="PTHR38457:SF1">
    <property type="entry name" value="REGULATOR ABRB-RELATED"/>
    <property type="match status" value="1"/>
</dbReference>
<dbReference type="PANTHER" id="PTHR38457">
    <property type="entry name" value="REGULATOR ABRB-RELATED"/>
    <property type="match status" value="1"/>
</dbReference>
<dbReference type="AlphaFoldDB" id="A0A859QKV7"/>
<dbReference type="RefSeq" id="WP_180942580.1">
    <property type="nucleotide sequence ID" value="NZ_CP041241.1"/>
</dbReference>
<keyword evidence="1" id="KW-0614">Plasmid</keyword>
<evidence type="ECO:0000313" key="1">
    <source>
        <dbReference type="EMBL" id="QLL65684.1"/>
    </source>
</evidence>
<accession>A0A859QKV7</accession>
<dbReference type="Proteomes" id="UP000510721">
    <property type="component" value="Plasmid pEmeITTGR7c"/>
</dbReference>
<organism evidence="1 2">
    <name type="scientific">Sinorhizobium mexicanum</name>
    <dbReference type="NCBI Taxonomy" id="375549"/>
    <lineage>
        <taxon>Bacteria</taxon>
        <taxon>Pseudomonadati</taxon>
        <taxon>Pseudomonadota</taxon>
        <taxon>Alphaproteobacteria</taxon>
        <taxon>Hyphomicrobiales</taxon>
        <taxon>Rhizobiaceae</taxon>
        <taxon>Sinorhizobium/Ensifer group</taxon>
        <taxon>Sinorhizobium</taxon>
    </lineage>
</organism>
<sequence length="355" mass="37076">MNDMKSCIQDGTRLAAVYLVAALGGWLMARIGAPLPWMIGALIFTALLYLTQFARLTIPARTRPVGQLIVAIQVGLAFSPTAFEQLISLAPLLVGLAAVTAFASLAVSIILSRMSGMPLVTSFLSTIPASPVEAAVLAQKYGLQTGPIVFSQILRIASVVILIPIALYAVDGWPERSLTVQSALHDPMGMLTLIIAGVVSATAFRILGISNPNFLGPLAAAAVMSASGVPPAPFPPVVLAAAQIVLGTWLGSCFKPALFANAGRLVGSVMVSTLLCLVLTTGFGVALGHFINVPWEDMVLGAAPGGITELSLTAKFLARDVPFVAACHIVRIFLIVPALPFGVAVIRRCINFKPT</sequence>
<dbReference type="GO" id="GO:0016020">
    <property type="term" value="C:membrane"/>
    <property type="evidence" value="ECO:0007669"/>
    <property type="project" value="InterPro"/>
</dbReference>